<dbReference type="EMBL" id="CDOK01000083">
    <property type="protein sequence ID" value="CEN48476.1"/>
    <property type="molecule type" value="Genomic_DNA"/>
</dbReference>
<protein>
    <submittedName>
        <fullName evidence="1">Uncharacterized protein</fullName>
    </submittedName>
</protein>
<dbReference type="Proteomes" id="UP000039370">
    <property type="component" value="Unassembled WGS sequence"/>
</dbReference>
<evidence type="ECO:0000313" key="1">
    <source>
        <dbReference type="EMBL" id="CEN48476.1"/>
    </source>
</evidence>
<gene>
    <name evidence="1" type="ORF">CCAN11_1730010</name>
</gene>
<sequence>MYHCAFQPVFEDTKEANNQAFEKKIPKSVFCPITAKIFRILIFLS</sequence>
<evidence type="ECO:0000313" key="2">
    <source>
        <dbReference type="Proteomes" id="UP000039370"/>
    </source>
</evidence>
<reference evidence="2" key="1">
    <citation type="submission" date="2015-01" db="EMBL/GenBank/DDBJ databases">
        <authorList>
            <person name="MANFREDI Pablo"/>
        </authorList>
    </citation>
    <scope>NUCLEOTIDE SEQUENCE [LARGE SCALE GENOMIC DNA]</scope>
    <source>
        <strain evidence="2">Cc11</strain>
    </source>
</reference>
<name>A0A0B7I925_9FLAO</name>
<accession>A0A0B7I925</accession>
<proteinExistence type="predicted"/>
<organism evidence="1 2">
    <name type="scientific">Capnocytophaga canimorsus</name>
    <dbReference type="NCBI Taxonomy" id="28188"/>
    <lineage>
        <taxon>Bacteria</taxon>
        <taxon>Pseudomonadati</taxon>
        <taxon>Bacteroidota</taxon>
        <taxon>Flavobacteriia</taxon>
        <taxon>Flavobacteriales</taxon>
        <taxon>Flavobacteriaceae</taxon>
        <taxon>Capnocytophaga</taxon>
    </lineage>
</organism>
<dbReference type="AlphaFoldDB" id="A0A0B7I925"/>